<dbReference type="PANTHER" id="PTHR33787">
    <property type="match status" value="1"/>
</dbReference>
<evidence type="ECO:0008006" key="5">
    <source>
        <dbReference type="Google" id="ProtNLM"/>
    </source>
</evidence>
<keyword evidence="2" id="KW-1133">Transmembrane helix</keyword>
<comment type="similarity">
    <text evidence="1">Belongs to the ycf20 family.</text>
</comment>
<dbReference type="Proteomes" id="UP000242167">
    <property type="component" value="Nucleomorph 2"/>
</dbReference>
<feature type="transmembrane region" description="Helical" evidence="2">
    <location>
        <begin position="76"/>
        <end position="93"/>
    </location>
</feature>
<evidence type="ECO:0000313" key="3">
    <source>
        <dbReference type="EMBL" id="CAC27054.1"/>
    </source>
</evidence>
<name>Q9AW17_GUITH</name>
<dbReference type="Pfam" id="PF04483">
    <property type="entry name" value="DUF565"/>
    <property type="match status" value="1"/>
</dbReference>
<keyword evidence="2" id="KW-0472">Membrane</keyword>
<dbReference type="AlphaFoldDB" id="Q9AW17"/>
<dbReference type="PANTHER" id="PTHR33787:SF4">
    <property type="entry name" value="YCF20-LIKE PROTEIN"/>
    <property type="match status" value="1"/>
</dbReference>
<dbReference type="GO" id="GO:0000428">
    <property type="term" value="C:DNA-directed RNA polymerase complex"/>
    <property type="evidence" value="ECO:0007669"/>
    <property type="project" value="UniProtKB-KW"/>
</dbReference>
<proteinExistence type="inferred from homology"/>
<organism evidence="3 4">
    <name type="scientific">Guillardia theta</name>
    <name type="common">Cryptophyte</name>
    <name type="synonym">Cryptomonas phi</name>
    <dbReference type="NCBI Taxonomy" id="55529"/>
    <lineage>
        <taxon>Eukaryota</taxon>
        <taxon>Cryptophyceae</taxon>
        <taxon>Pyrenomonadales</taxon>
        <taxon>Geminigeraceae</taxon>
        <taxon>Guillardia</taxon>
    </lineage>
</organism>
<sequence length="125" mass="14644">MLNFIKINSFIFNFVKNDRKINYIKNFSLRKKKNNFFIHNNLKRDIYYGSFFLLFGFFSATSAITIIGSVADWDPLAAAVMLCWIEVFNKIFYKNISKKKIFNKINIFKIGINLGIFVDAFKLTG</sequence>
<evidence type="ECO:0000313" key="4">
    <source>
        <dbReference type="Proteomes" id="UP000242167"/>
    </source>
</evidence>
<reference evidence="3 4" key="1">
    <citation type="journal article" date="2001" name="Nature">
        <title>The highly reduced genome of an enslaved algal nucleus.</title>
        <authorList>
            <person name="Douglas S."/>
            <person name="Zauner S."/>
            <person name="Fraunholz M."/>
            <person name="Beaton M."/>
            <person name="Penny S."/>
            <person name="Deng L."/>
            <person name="Wu X."/>
            <person name="Reith M."/>
            <person name="Cavalier-Smith T."/>
            <person name="Maier U."/>
        </authorList>
    </citation>
    <scope>NUCLEOTIDE SEQUENCE [LARGE SCALE GENOMIC DNA]</scope>
</reference>
<dbReference type="InterPro" id="IPR007572">
    <property type="entry name" value="Uncharacterised_Ycf20"/>
</dbReference>
<dbReference type="GeneID" id="857596"/>
<keyword evidence="2" id="KW-0812">Transmembrane</keyword>
<dbReference type="EMBL" id="AJ010592">
    <property type="protein sequence ID" value="CAC27054.1"/>
    <property type="molecule type" value="Genomic_DNA"/>
</dbReference>
<evidence type="ECO:0000256" key="2">
    <source>
        <dbReference type="SAM" id="Phobius"/>
    </source>
</evidence>
<protein>
    <recommendedName>
        <fullName evidence="5">Ycf20</fullName>
    </recommendedName>
</protein>
<dbReference type="RefSeq" id="XP_001713270.1">
    <property type="nucleotide sequence ID" value="XM_001713218.1"/>
</dbReference>
<accession>Q9AW17</accession>
<feature type="transmembrane region" description="Helical" evidence="2">
    <location>
        <begin position="46"/>
        <end position="70"/>
    </location>
</feature>
<evidence type="ECO:0000256" key="1">
    <source>
        <dbReference type="ARBA" id="ARBA00009846"/>
    </source>
</evidence>